<dbReference type="GO" id="GO:0005789">
    <property type="term" value="C:endoplasmic reticulum membrane"/>
    <property type="evidence" value="ECO:0007669"/>
    <property type="project" value="UniProtKB-SubCell"/>
</dbReference>
<evidence type="ECO:0000256" key="2">
    <source>
        <dbReference type="ARBA" id="ARBA00004174"/>
    </source>
</evidence>
<dbReference type="GO" id="GO:0020037">
    <property type="term" value="F:heme binding"/>
    <property type="evidence" value="ECO:0007669"/>
    <property type="project" value="InterPro"/>
</dbReference>
<evidence type="ECO:0000313" key="16">
    <source>
        <dbReference type="EMBL" id="KAB0798939.1"/>
    </source>
</evidence>
<proteinExistence type="inferred from homology"/>
<dbReference type="GO" id="GO:0004497">
    <property type="term" value="F:monooxygenase activity"/>
    <property type="evidence" value="ECO:0007669"/>
    <property type="project" value="UniProtKB-KW"/>
</dbReference>
<keyword evidence="6 13" id="KW-0479">Metal-binding</keyword>
<comment type="cofactor">
    <cofactor evidence="1 13">
        <name>heme</name>
        <dbReference type="ChEBI" id="CHEBI:30413"/>
    </cofactor>
</comment>
<keyword evidence="17" id="KW-1185">Reference proteome</keyword>
<evidence type="ECO:0000256" key="14">
    <source>
        <dbReference type="RuleBase" id="RU000461"/>
    </source>
</evidence>
<keyword evidence="7" id="KW-0256">Endoplasmic reticulum</keyword>
<comment type="caution">
    <text evidence="16">The sequence shown here is derived from an EMBL/GenBank/DDBJ whole genome shotgun (WGS) entry which is preliminary data.</text>
</comment>
<evidence type="ECO:0008006" key="18">
    <source>
        <dbReference type="Google" id="ProtNLM"/>
    </source>
</evidence>
<dbReference type="PANTHER" id="PTHR24292">
    <property type="entry name" value="CYTOCHROME P450"/>
    <property type="match status" value="1"/>
</dbReference>
<dbReference type="Proteomes" id="UP000327044">
    <property type="component" value="Unassembled WGS sequence"/>
</dbReference>
<reference evidence="16 17" key="1">
    <citation type="journal article" date="2018" name="Elife">
        <title>Firefly genomes illuminate parallel origins of bioluminescence in beetles.</title>
        <authorList>
            <person name="Fallon T.R."/>
            <person name="Lower S.E."/>
            <person name="Chang C.H."/>
            <person name="Bessho-Uehara M."/>
            <person name="Martin G.J."/>
            <person name="Bewick A.J."/>
            <person name="Behringer M."/>
            <person name="Debat H.J."/>
            <person name="Wong I."/>
            <person name="Day J.C."/>
            <person name="Suvorov A."/>
            <person name="Silva C.J."/>
            <person name="Stanger-Hall K.F."/>
            <person name="Hall D.W."/>
            <person name="Schmitz R.J."/>
            <person name="Nelson D.R."/>
            <person name="Lewis S.M."/>
            <person name="Shigenobu S."/>
            <person name="Bybee S.M."/>
            <person name="Larracuente A.M."/>
            <person name="Oba Y."/>
            <person name="Weng J.K."/>
        </authorList>
    </citation>
    <scope>NUCLEOTIDE SEQUENCE [LARGE SCALE GENOMIC DNA]</scope>
    <source>
        <strain evidence="16">1611_PpyrPB1</strain>
        <tissue evidence="16">Whole body</tissue>
    </source>
</reference>
<evidence type="ECO:0000256" key="1">
    <source>
        <dbReference type="ARBA" id="ARBA00001971"/>
    </source>
</evidence>
<evidence type="ECO:0000256" key="9">
    <source>
        <dbReference type="ARBA" id="ARBA00023002"/>
    </source>
</evidence>
<dbReference type="Pfam" id="PF00067">
    <property type="entry name" value="p450"/>
    <property type="match status" value="1"/>
</dbReference>
<evidence type="ECO:0000256" key="15">
    <source>
        <dbReference type="SAM" id="Phobius"/>
    </source>
</evidence>
<evidence type="ECO:0000256" key="8">
    <source>
        <dbReference type="ARBA" id="ARBA00022848"/>
    </source>
</evidence>
<evidence type="ECO:0000313" key="17">
    <source>
        <dbReference type="Proteomes" id="UP000327044"/>
    </source>
</evidence>
<evidence type="ECO:0000256" key="5">
    <source>
        <dbReference type="ARBA" id="ARBA00022617"/>
    </source>
</evidence>
<dbReference type="InterPro" id="IPR002401">
    <property type="entry name" value="Cyt_P450_E_grp-I"/>
</dbReference>
<dbReference type="Gene3D" id="1.10.630.10">
    <property type="entry name" value="Cytochrome P450"/>
    <property type="match status" value="1"/>
</dbReference>
<dbReference type="InterPro" id="IPR017972">
    <property type="entry name" value="Cyt_P450_CS"/>
</dbReference>
<keyword evidence="11 14" id="KW-0503">Monooxygenase</keyword>
<dbReference type="FunFam" id="1.10.630.10:FF:000182">
    <property type="entry name" value="Cytochrome P450 3A4"/>
    <property type="match status" value="1"/>
</dbReference>
<sequence length="504" mass="58014">MWGFVLGIILILLLIVGYYLLYYNYWSERGVPAISPIYTFHNFSELVFRVSPKFTNLKDLYFKNQDKRYVGLFQFFRPILMVNDLDLIKKICVQDFDTFTDHSPYPNVLFTDKLFHKNVFSMTAEDGWYELRGALTPFFSGSKLRRWYPLMRRCSEQVLDYLNSCESTDCVDLRDLFERYSNDVIGSASLGVCCNSVRDRDNPFFNGCRYLANFSGMKGITYIVYSLYPRLLQIIAPSLIKSKVTDFFLQLIRENMHYRLERNIVRDDIVSLLTKYIQNKSGMKETSLNASGGVCDMTIAEVTAGVAVFLIAGFETVAYTLTFAAYELAINPEVQKKVCNEIEETLNKYDGELTFDAINSMNYIENVIFEALRIHLVFSIIDRRCTKNYTIEPVHPGEKPVHLKEGDCVWIPAGPIHHDPKHYPNPQKFDPDRFGKNKPFSLMPFGIGPKSCLGVRFAMLECKLILVEILRSFDIVPVKKTISSLPTFKDTSFGLSRKTLSNKV</sequence>
<gene>
    <name evidence="16" type="ORF">PPYR_06819</name>
</gene>
<evidence type="ECO:0000256" key="12">
    <source>
        <dbReference type="ARBA" id="ARBA00023136"/>
    </source>
</evidence>
<dbReference type="CDD" id="cd11056">
    <property type="entry name" value="CYP6-like"/>
    <property type="match status" value="1"/>
</dbReference>
<dbReference type="PRINTS" id="PR00463">
    <property type="entry name" value="EP450I"/>
</dbReference>
<organism evidence="16 17">
    <name type="scientific">Photinus pyralis</name>
    <name type="common">Common eastern firefly</name>
    <name type="synonym">Lampyris pyralis</name>
    <dbReference type="NCBI Taxonomy" id="7054"/>
    <lineage>
        <taxon>Eukaryota</taxon>
        <taxon>Metazoa</taxon>
        <taxon>Ecdysozoa</taxon>
        <taxon>Arthropoda</taxon>
        <taxon>Hexapoda</taxon>
        <taxon>Insecta</taxon>
        <taxon>Pterygota</taxon>
        <taxon>Neoptera</taxon>
        <taxon>Endopterygota</taxon>
        <taxon>Coleoptera</taxon>
        <taxon>Polyphaga</taxon>
        <taxon>Elateriformia</taxon>
        <taxon>Elateroidea</taxon>
        <taxon>Lampyridae</taxon>
        <taxon>Lampyrinae</taxon>
        <taxon>Photinus</taxon>
    </lineage>
</organism>
<evidence type="ECO:0000256" key="3">
    <source>
        <dbReference type="ARBA" id="ARBA00004406"/>
    </source>
</evidence>
<accession>A0A5N4ANN6</accession>
<dbReference type="GO" id="GO:0016705">
    <property type="term" value="F:oxidoreductase activity, acting on paired donors, with incorporation or reduction of molecular oxygen"/>
    <property type="evidence" value="ECO:0007669"/>
    <property type="project" value="InterPro"/>
</dbReference>
<evidence type="ECO:0000256" key="11">
    <source>
        <dbReference type="ARBA" id="ARBA00023033"/>
    </source>
</evidence>
<keyword evidence="15" id="KW-0812">Transmembrane</keyword>
<dbReference type="PRINTS" id="PR00385">
    <property type="entry name" value="P450"/>
</dbReference>
<keyword evidence="15" id="KW-1133">Transmembrane helix</keyword>
<protein>
    <recommendedName>
        <fullName evidence="18">Cytochrome P450</fullName>
    </recommendedName>
</protein>
<dbReference type="InterPro" id="IPR050476">
    <property type="entry name" value="Insect_CytP450_Detox"/>
</dbReference>
<keyword evidence="10 13" id="KW-0408">Iron</keyword>
<comment type="similarity">
    <text evidence="4 14">Belongs to the cytochrome P450 family.</text>
</comment>
<evidence type="ECO:0000256" key="7">
    <source>
        <dbReference type="ARBA" id="ARBA00022824"/>
    </source>
</evidence>
<evidence type="ECO:0000256" key="13">
    <source>
        <dbReference type="PIRSR" id="PIRSR602401-1"/>
    </source>
</evidence>
<dbReference type="GO" id="GO:0005506">
    <property type="term" value="F:iron ion binding"/>
    <property type="evidence" value="ECO:0007669"/>
    <property type="project" value="InterPro"/>
</dbReference>
<comment type="subcellular location">
    <subcellularLocation>
        <location evidence="3">Endoplasmic reticulum membrane</location>
        <topology evidence="3">Peripheral membrane protein</topology>
    </subcellularLocation>
    <subcellularLocation>
        <location evidence="2">Microsome membrane</location>
        <topology evidence="2">Peripheral membrane protein</topology>
    </subcellularLocation>
</comment>
<evidence type="ECO:0000256" key="6">
    <source>
        <dbReference type="ARBA" id="ARBA00022723"/>
    </source>
</evidence>
<feature type="transmembrane region" description="Helical" evidence="15">
    <location>
        <begin position="6"/>
        <end position="25"/>
    </location>
</feature>
<dbReference type="PANTHER" id="PTHR24292:SF54">
    <property type="entry name" value="CYP9F3-RELATED"/>
    <property type="match status" value="1"/>
</dbReference>
<name>A0A5N4ANN6_PHOPY</name>
<dbReference type="PROSITE" id="PS00086">
    <property type="entry name" value="CYTOCHROME_P450"/>
    <property type="match status" value="1"/>
</dbReference>
<evidence type="ECO:0000256" key="10">
    <source>
        <dbReference type="ARBA" id="ARBA00023004"/>
    </source>
</evidence>
<dbReference type="InParanoid" id="A0A5N4ANN6"/>
<keyword evidence="12 15" id="KW-0472">Membrane</keyword>
<evidence type="ECO:0000256" key="4">
    <source>
        <dbReference type="ARBA" id="ARBA00010617"/>
    </source>
</evidence>
<dbReference type="AlphaFoldDB" id="A0A5N4ANN6"/>
<keyword evidence="9 14" id="KW-0560">Oxidoreductase</keyword>
<dbReference type="InterPro" id="IPR036396">
    <property type="entry name" value="Cyt_P450_sf"/>
</dbReference>
<dbReference type="SUPFAM" id="SSF48264">
    <property type="entry name" value="Cytochrome P450"/>
    <property type="match status" value="1"/>
</dbReference>
<dbReference type="EMBL" id="VVIM01000005">
    <property type="protein sequence ID" value="KAB0798939.1"/>
    <property type="molecule type" value="Genomic_DNA"/>
</dbReference>
<feature type="binding site" description="axial binding residue" evidence="13">
    <location>
        <position position="452"/>
    </location>
    <ligand>
        <name>heme</name>
        <dbReference type="ChEBI" id="CHEBI:30413"/>
    </ligand>
    <ligandPart>
        <name>Fe</name>
        <dbReference type="ChEBI" id="CHEBI:18248"/>
    </ligandPart>
</feature>
<dbReference type="InterPro" id="IPR001128">
    <property type="entry name" value="Cyt_P450"/>
</dbReference>
<keyword evidence="8" id="KW-0492">Microsome</keyword>
<keyword evidence="5 13" id="KW-0349">Heme</keyword>